<reference evidence="1" key="1">
    <citation type="submission" date="2021-02" db="EMBL/GenBank/DDBJ databases">
        <authorList>
            <person name="Dougan E. K."/>
            <person name="Rhodes N."/>
            <person name="Thang M."/>
            <person name="Chan C."/>
        </authorList>
    </citation>
    <scope>NUCLEOTIDE SEQUENCE</scope>
</reference>
<comment type="caution">
    <text evidence="1">The sequence shown here is derived from an EMBL/GenBank/DDBJ whole genome shotgun (WGS) entry which is preliminary data.</text>
</comment>
<keyword evidence="2" id="KW-1185">Reference proteome</keyword>
<protein>
    <submittedName>
        <fullName evidence="1">Uncharacterized protein</fullName>
    </submittedName>
</protein>
<gene>
    <name evidence="1" type="ORF">SNEC2469_LOCUS33259</name>
</gene>
<sequence>MPGSKLGEVEVHPVVKDLEVQKLAWVQAAQVAHSSNDVVPDQLDFQLGAQLAEVVEYGGAAFVVGENDYDGDAADSFHAGYSLAWVKHFAKVEVREAEGETWIEQVALRERYNDQDSEIMKNFEVHQAKSCLYIELLESAKPSWYSFGRLAWMARFGKKVDSQDGMTCLLAIFLDDAVDSLQNVGPGHCIKESYQIVIPLDICFIPISR</sequence>
<organism evidence="1 2">
    <name type="scientific">Symbiodinium necroappetens</name>
    <dbReference type="NCBI Taxonomy" id="1628268"/>
    <lineage>
        <taxon>Eukaryota</taxon>
        <taxon>Sar</taxon>
        <taxon>Alveolata</taxon>
        <taxon>Dinophyceae</taxon>
        <taxon>Suessiales</taxon>
        <taxon>Symbiodiniaceae</taxon>
        <taxon>Symbiodinium</taxon>
    </lineage>
</organism>
<dbReference type="EMBL" id="CAJNJA010086897">
    <property type="protein sequence ID" value="CAE7938696.1"/>
    <property type="molecule type" value="Genomic_DNA"/>
</dbReference>
<proteinExistence type="predicted"/>
<dbReference type="AlphaFoldDB" id="A0A813C3B5"/>
<evidence type="ECO:0000313" key="2">
    <source>
        <dbReference type="Proteomes" id="UP000601435"/>
    </source>
</evidence>
<name>A0A813C3B5_9DINO</name>
<dbReference type="Proteomes" id="UP000601435">
    <property type="component" value="Unassembled WGS sequence"/>
</dbReference>
<evidence type="ECO:0000313" key="1">
    <source>
        <dbReference type="EMBL" id="CAE7938696.1"/>
    </source>
</evidence>
<accession>A0A813C3B5</accession>
<dbReference type="OrthoDB" id="10330125at2759"/>